<dbReference type="Proteomes" id="UP000323392">
    <property type="component" value="Unassembled WGS sequence"/>
</dbReference>
<name>A0A150FPG8_CLOPD</name>
<reference evidence="8 10" key="1">
    <citation type="submission" date="2016-02" db="EMBL/GenBank/DDBJ databases">
        <title>Draft genome sequence for Clostridium paradoxum JW-YL-7.</title>
        <authorList>
            <person name="Utturkar S.M."/>
            <person name="Lancaster A."/>
            <person name="Poole F.L."/>
            <person name="Adams M.W."/>
            <person name="Brown S.D."/>
        </authorList>
    </citation>
    <scope>NUCLEOTIDE SEQUENCE [LARGE SCALE GENOMIC DNA]</scope>
    <source>
        <strain evidence="8 10">JW-YL-7</strain>
    </source>
</reference>
<evidence type="ECO:0000256" key="2">
    <source>
        <dbReference type="ARBA" id="ARBA00022559"/>
    </source>
</evidence>
<dbReference type="PATRIC" id="fig|1121328.3.peg.590"/>
<keyword evidence="5" id="KW-0676">Redox-active center</keyword>
<evidence type="ECO:0000256" key="6">
    <source>
        <dbReference type="PIRSR" id="PIRSR000239-1"/>
    </source>
</evidence>
<dbReference type="STRING" id="1121328.JWYL7_0588"/>
<dbReference type="Pfam" id="PF00578">
    <property type="entry name" value="AhpC-TSA"/>
    <property type="match status" value="1"/>
</dbReference>
<dbReference type="CDD" id="cd03015">
    <property type="entry name" value="PRX_Typ2cys"/>
    <property type="match status" value="1"/>
</dbReference>
<evidence type="ECO:0000313" key="10">
    <source>
        <dbReference type="Proteomes" id="UP000092605"/>
    </source>
</evidence>
<keyword evidence="2 8" id="KW-0575">Peroxidase</keyword>
<dbReference type="PIRSF" id="PIRSF000239">
    <property type="entry name" value="AHPC"/>
    <property type="match status" value="1"/>
</dbReference>
<dbReference type="PROSITE" id="PS51352">
    <property type="entry name" value="THIOREDOXIN_2"/>
    <property type="match status" value="1"/>
</dbReference>
<accession>A0A150FPG8</accession>
<dbReference type="FunFam" id="3.40.30.10:FF:000101">
    <property type="entry name" value="2-cys peroxiredoxin"/>
    <property type="match status" value="1"/>
</dbReference>
<dbReference type="RefSeq" id="WP_066068832.1">
    <property type="nucleotide sequence ID" value="NZ_FRBG01000018.1"/>
</dbReference>
<dbReference type="InterPro" id="IPR013766">
    <property type="entry name" value="Thioredoxin_domain"/>
</dbReference>
<dbReference type="OrthoDB" id="9812811at2"/>
<dbReference type="EC" id="1.11.1.15" evidence="8"/>
<comment type="similarity">
    <text evidence="1">Belongs to the peroxiredoxin family. AhpC/Prx1 subfamily.</text>
</comment>
<protein>
    <submittedName>
        <fullName evidence="8 9">Peroxiredoxin</fullName>
        <ecNumber evidence="8">1.11.1.15</ecNumber>
    </submittedName>
</protein>
<dbReference type="InterPro" id="IPR000866">
    <property type="entry name" value="AhpC/TSA"/>
</dbReference>
<organism evidence="8 10">
    <name type="scientific">Alkalithermobacter thermoalcaliphilus JW-YL-7 = DSM 7308</name>
    <dbReference type="NCBI Taxonomy" id="1121328"/>
    <lineage>
        <taxon>Bacteria</taxon>
        <taxon>Bacillati</taxon>
        <taxon>Bacillota</taxon>
        <taxon>Clostridia</taxon>
        <taxon>Peptostreptococcales</taxon>
        <taxon>Tepidibacteraceae</taxon>
        <taxon>Alkalithermobacter</taxon>
    </lineage>
</organism>
<sequence length="179" mass="19930">MAERMVGVKAPDFTMKTVLGDGQTFGEVSLDSFKGKWLVMFFYPLDFTFVCPTEITSMDAKYEMFKKFNAEVLAVSTDSVYSHKAWINTDKDKGGLGKLKFQIASDNTHKVSKDYGVYIEEEGIALRGLFIIDPQGILRYSVVHDLNVGRSADETLRVLQALQAGGLCPADWNPGDELL</sequence>
<dbReference type="GO" id="GO:0042744">
    <property type="term" value="P:hydrogen peroxide catabolic process"/>
    <property type="evidence" value="ECO:0007669"/>
    <property type="project" value="TreeGrafter"/>
</dbReference>
<dbReference type="GO" id="GO:0006979">
    <property type="term" value="P:response to oxidative stress"/>
    <property type="evidence" value="ECO:0007669"/>
    <property type="project" value="TreeGrafter"/>
</dbReference>
<evidence type="ECO:0000313" key="11">
    <source>
        <dbReference type="Proteomes" id="UP000323392"/>
    </source>
</evidence>
<feature type="domain" description="Thioredoxin" evidence="7">
    <location>
        <begin position="4"/>
        <end position="164"/>
    </location>
</feature>
<reference evidence="9 11" key="2">
    <citation type="submission" date="2016-11" db="EMBL/GenBank/DDBJ databases">
        <authorList>
            <person name="Varghese N."/>
            <person name="Submissions S."/>
        </authorList>
    </citation>
    <scope>NUCLEOTIDE SEQUENCE [LARGE SCALE GENOMIC DNA]</scope>
    <source>
        <strain evidence="9 11">DSM 7308</strain>
    </source>
</reference>
<dbReference type="AlphaFoldDB" id="A0A150FPG8"/>
<keyword evidence="3" id="KW-0049">Antioxidant</keyword>
<feature type="active site" description="Cysteine sulfenic acid (-SOH) intermediate; for peroxidase activity" evidence="6">
    <location>
        <position position="51"/>
    </location>
</feature>
<evidence type="ECO:0000313" key="8">
    <source>
        <dbReference type="EMBL" id="KXZ39513.1"/>
    </source>
</evidence>
<comment type="caution">
    <text evidence="8">The sequence shown here is derived from an EMBL/GenBank/DDBJ whole genome shotgun (WGS) entry which is preliminary data.</text>
</comment>
<gene>
    <name evidence="8" type="ORF">JWYL7_0588</name>
    <name evidence="9" type="ORF">SAMN05661008_01771</name>
</gene>
<dbReference type="EMBL" id="LSFY01000001">
    <property type="protein sequence ID" value="KXZ39513.1"/>
    <property type="molecule type" value="Genomic_DNA"/>
</dbReference>
<dbReference type="GO" id="GO:0008379">
    <property type="term" value="F:thioredoxin peroxidase activity"/>
    <property type="evidence" value="ECO:0007669"/>
    <property type="project" value="TreeGrafter"/>
</dbReference>
<dbReference type="InterPro" id="IPR024706">
    <property type="entry name" value="Peroxiredoxin_AhpC-typ"/>
</dbReference>
<evidence type="ECO:0000256" key="5">
    <source>
        <dbReference type="ARBA" id="ARBA00023284"/>
    </source>
</evidence>
<proteinExistence type="inferred from homology"/>
<dbReference type="GO" id="GO:0005829">
    <property type="term" value="C:cytosol"/>
    <property type="evidence" value="ECO:0007669"/>
    <property type="project" value="TreeGrafter"/>
</dbReference>
<dbReference type="SUPFAM" id="SSF52833">
    <property type="entry name" value="Thioredoxin-like"/>
    <property type="match status" value="1"/>
</dbReference>
<dbReference type="InterPro" id="IPR036249">
    <property type="entry name" value="Thioredoxin-like_sf"/>
</dbReference>
<evidence type="ECO:0000259" key="7">
    <source>
        <dbReference type="PROSITE" id="PS51352"/>
    </source>
</evidence>
<keyword evidence="4 8" id="KW-0560">Oxidoreductase</keyword>
<dbReference type="EMBL" id="FRBG01000018">
    <property type="protein sequence ID" value="SHL26041.1"/>
    <property type="molecule type" value="Genomic_DNA"/>
</dbReference>
<dbReference type="InterPro" id="IPR050217">
    <property type="entry name" value="Peroxiredoxin"/>
</dbReference>
<evidence type="ECO:0000256" key="1">
    <source>
        <dbReference type="ARBA" id="ARBA00009796"/>
    </source>
</evidence>
<dbReference type="PANTHER" id="PTHR10681">
    <property type="entry name" value="THIOREDOXIN PEROXIDASE"/>
    <property type="match status" value="1"/>
</dbReference>
<keyword evidence="11" id="KW-1185">Reference proteome</keyword>
<evidence type="ECO:0000256" key="3">
    <source>
        <dbReference type="ARBA" id="ARBA00022862"/>
    </source>
</evidence>
<dbReference type="GO" id="GO:0045454">
    <property type="term" value="P:cell redox homeostasis"/>
    <property type="evidence" value="ECO:0007669"/>
    <property type="project" value="TreeGrafter"/>
</dbReference>
<dbReference type="Proteomes" id="UP000092605">
    <property type="component" value="Unassembled WGS sequence"/>
</dbReference>
<dbReference type="Gene3D" id="3.40.30.10">
    <property type="entry name" value="Glutaredoxin"/>
    <property type="match status" value="1"/>
</dbReference>
<dbReference type="PANTHER" id="PTHR10681:SF121">
    <property type="entry name" value="ALKYL HYDROPEROXIDE REDUCTASE C"/>
    <property type="match status" value="1"/>
</dbReference>
<evidence type="ECO:0000313" key="9">
    <source>
        <dbReference type="EMBL" id="SHL26041.1"/>
    </source>
</evidence>
<dbReference type="GO" id="GO:0033554">
    <property type="term" value="P:cellular response to stress"/>
    <property type="evidence" value="ECO:0007669"/>
    <property type="project" value="TreeGrafter"/>
</dbReference>
<evidence type="ECO:0000256" key="4">
    <source>
        <dbReference type="ARBA" id="ARBA00023002"/>
    </source>
</evidence>